<gene>
    <name evidence="2" type="ORF">POCTA_138.1.T1010194</name>
</gene>
<evidence type="ECO:0000313" key="3">
    <source>
        <dbReference type="Proteomes" id="UP000683925"/>
    </source>
</evidence>
<name>A0A8S1WSR8_PAROT</name>
<feature type="region of interest" description="Disordered" evidence="1">
    <location>
        <begin position="88"/>
        <end position="115"/>
    </location>
</feature>
<organism evidence="2 3">
    <name type="scientific">Paramecium octaurelia</name>
    <dbReference type="NCBI Taxonomy" id="43137"/>
    <lineage>
        <taxon>Eukaryota</taxon>
        <taxon>Sar</taxon>
        <taxon>Alveolata</taxon>
        <taxon>Ciliophora</taxon>
        <taxon>Intramacronucleata</taxon>
        <taxon>Oligohymenophorea</taxon>
        <taxon>Peniculida</taxon>
        <taxon>Parameciidae</taxon>
        <taxon>Paramecium</taxon>
    </lineage>
</organism>
<evidence type="ECO:0000256" key="1">
    <source>
        <dbReference type="SAM" id="MobiDB-lite"/>
    </source>
</evidence>
<dbReference type="OrthoDB" id="305253at2759"/>
<dbReference type="OMA" id="MEQFNQF"/>
<evidence type="ECO:0000313" key="2">
    <source>
        <dbReference type="EMBL" id="CAD8192252.1"/>
    </source>
</evidence>
<dbReference type="AlphaFoldDB" id="A0A8S1WSR8"/>
<dbReference type="Proteomes" id="UP000683925">
    <property type="component" value="Unassembled WGS sequence"/>
</dbReference>
<accession>A0A8S1WSR8</accession>
<protein>
    <recommendedName>
        <fullName evidence="4">Myb-like domain-containing protein</fullName>
    </recommendedName>
</protein>
<dbReference type="EMBL" id="CAJJDP010000101">
    <property type="protein sequence ID" value="CAD8192252.1"/>
    <property type="molecule type" value="Genomic_DNA"/>
</dbReference>
<proteinExistence type="predicted"/>
<keyword evidence="3" id="KW-1185">Reference proteome</keyword>
<feature type="region of interest" description="Disordered" evidence="1">
    <location>
        <begin position="164"/>
        <end position="199"/>
    </location>
</feature>
<feature type="compositionally biased region" description="Polar residues" evidence="1">
    <location>
        <begin position="180"/>
        <end position="191"/>
    </location>
</feature>
<reference evidence="2" key="1">
    <citation type="submission" date="2021-01" db="EMBL/GenBank/DDBJ databases">
        <authorList>
            <consortium name="Genoscope - CEA"/>
            <person name="William W."/>
        </authorList>
    </citation>
    <scope>NUCLEOTIDE SEQUENCE</scope>
</reference>
<comment type="caution">
    <text evidence="2">The sequence shown here is derived from an EMBL/GenBank/DDBJ whole genome shotgun (WGS) entry which is preliminary data.</text>
</comment>
<evidence type="ECO:0008006" key="4">
    <source>
        <dbReference type="Google" id="ProtNLM"/>
    </source>
</evidence>
<feature type="compositionally biased region" description="Basic residues" evidence="1">
    <location>
        <begin position="105"/>
        <end position="115"/>
    </location>
</feature>
<sequence>MHPFTQFPPFLQYSQTYNYPWPFMEQFNQFRNYFYINNNNLLLNYHQAQPANLLFEGSQQPTSMIKQENSVIQSNFEPVEIVKNLENHKSPLPLKKRPNISFSNNKRKGKKSTKRKLYNIGHWTTKEHNLYLSFIQTNKDIMLNSDLKKQNKIFKQMSNFIKTRSPSQCRSHHQKFDPNDQASNNTSNFTECQEVENHE</sequence>